<dbReference type="InParanoid" id="E2AFZ7"/>
<evidence type="ECO:0000313" key="3">
    <source>
        <dbReference type="Proteomes" id="UP000000311"/>
    </source>
</evidence>
<dbReference type="EMBL" id="GL439184">
    <property type="protein sequence ID" value="EFN67647.1"/>
    <property type="molecule type" value="Genomic_DNA"/>
</dbReference>
<protein>
    <submittedName>
        <fullName evidence="2">Uncharacterized protein</fullName>
    </submittedName>
</protein>
<dbReference type="Proteomes" id="UP000000311">
    <property type="component" value="Unassembled WGS sequence"/>
</dbReference>
<feature type="chain" id="PRO_5003156885" evidence="1">
    <location>
        <begin position="19"/>
        <end position="231"/>
    </location>
</feature>
<organism evidence="3">
    <name type="scientific">Camponotus floridanus</name>
    <name type="common">Florida carpenter ant</name>
    <dbReference type="NCBI Taxonomy" id="104421"/>
    <lineage>
        <taxon>Eukaryota</taxon>
        <taxon>Metazoa</taxon>
        <taxon>Ecdysozoa</taxon>
        <taxon>Arthropoda</taxon>
        <taxon>Hexapoda</taxon>
        <taxon>Insecta</taxon>
        <taxon>Pterygota</taxon>
        <taxon>Neoptera</taxon>
        <taxon>Endopterygota</taxon>
        <taxon>Hymenoptera</taxon>
        <taxon>Apocrita</taxon>
        <taxon>Aculeata</taxon>
        <taxon>Formicoidea</taxon>
        <taxon>Formicidae</taxon>
        <taxon>Formicinae</taxon>
        <taxon>Camponotus</taxon>
    </lineage>
</organism>
<reference evidence="2 3" key="1">
    <citation type="journal article" date="2010" name="Science">
        <title>Genomic comparison of the ants Camponotus floridanus and Harpegnathos saltator.</title>
        <authorList>
            <person name="Bonasio R."/>
            <person name="Zhang G."/>
            <person name="Ye C."/>
            <person name="Mutti N.S."/>
            <person name="Fang X."/>
            <person name="Qin N."/>
            <person name="Donahue G."/>
            <person name="Yang P."/>
            <person name="Li Q."/>
            <person name="Li C."/>
            <person name="Zhang P."/>
            <person name="Huang Z."/>
            <person name="Berger S.L."/>
            <person name="Reinberg D."/>
            <person name="Wang J."/>
            <person name="Liebig J."/>
        </authorList>
    </citation>
    <scope>NUCLEOTIDE SEQUENCE [LARGE SCALE GENOMIC DNA]</scope>
    <source>
        <strain evidence="3">C129</strain>
    </source>
</reference>
<keyword evidence="1" id="KW-0732">Signal</keyword>
<dbReference type="AlphaFoldDB" id="E2AFZ7"/>
<proteinExistence type="predicted"/>
<name>E2AFZ7_CAMFO</name>
<dbReference type="PROSITE" id="PS51257">
    <property type="entry name" value="PROKAR_LIPOPROTEIN"/>
    <property type="match status" value="1"/>
</dbReference>
<evidence type="ECO:0000256" key="1">
    <source>
        <dbReference type="SAM" id="SignalP"/>
    </source>
</evidence>
<feature type="signal peptide" evidence="1">
    <location>
        <begin position="1"/>
        <end position="18"/>
    </location>
</feature>
<dbReference type="OrthoDB" id="7555450at2759"/>
<accession>E2AFZ7</accession>
<keyword evidence="3" id="KW-1185">Reference proteome</keyword>
<evidence type="ECO:0000313" key="2">
    <source>
        <dbReference type="EMBL" id="EFN67647.1"/>
    </source>
</evidence>
<sequence>MKTSLISLLIISIIACDAYVSEKKHIFLNGGPPIYSGGHGDFVPNIPYDHGGVALHDHGYGHGDGSLHGAGIGPGIGFGGGHGIYAPSYGIGHGHGPVHVHKTIVNRVVPVPVPVPQPIPVTRKIPVPVPHPVPVEVKRPVPVRVPHPVPVFVTKAYPVNVPLTSIEVGHVNGETGIALESGHSSGLTISGGIVNSGEHSAGFAGLPNSELHLNEPSSEGYSYPVPAKKFF</sequence>
<gene>
    <name evidence="2" type="ORF">EAG_11680</name>
</gene>